<dbReference type="PROSITE" id="PS51257">
    <property type="entry name" value="PROKAR_LIPOPROTEIN"/>
    <property type="match status" value="1"/>
</dbReference>
<organism evidence="2">
    <name type="scientific">Acetithermum autotrophicum</name>
    <dbReference type="NCBI Taxonomy" id="1446466"/>
    <lineage>
        <taxon>Bacteria</taxon>
        <taxon>Candidatus Bipolaricaulota</taxon>
        <taxon>Candidatus Acetithermum</taxon>
    </lineage>
</organism>
<proteinExistence type="predicted"/>
<dbReference type="InterPro" id="IPR028096">
    <property type="entry name" value="EfeO_Cupredoxin"/>
</dbReference>
<name>H5SSK6_ACEAU</name>
<dbReference type="EMBL" id="AP011802">
    <property type="protein sequence ID" value="BAL59142.1"/>
    <property type="molecule type" value="Genomic_DNA"/>
</dbReference>
<dbReference type="Pfam" id="PF13473">
    <property type="entry name" value="Cupredoxin_1"/>
    <property type="match status" value="1"/>
</dbReference>
<feature type="domain" description="EfeO-type cupredoxin-like" evidence="1">
    <location>
        <begin position="23"/>
        <end position="98"/>
    </location>
</feature>
<dbReference type="Gene3D" id="2.60.40.420">
    <property type="entry name" value="Cupredoxins - blue copper proteins"/>
    <property type="match status" value="1"/>
</dbReference>
<reference evidence="2" key="2">
    <citation type="journal article" date="2012" name="PLoS ONE">
        <title>A Deeply Branching Thermophilic Bacterium with an Ancient Acetyl-CoA Pathway Dominates a Subsurface Ecosystem.</title>
        <authorList>
            <person name="Takami H."/>
            <person name="Noguchi H."/>
            <person name="Takaki Y."/>
            <person name="Uchiyama I."/>
            <person name="Toyoda A."/>
            <person name="Nishi S."/>
            <person name="Chee G.-J."/>
            <person name="Arai W."/>
            <person name="Nunoura T."/>
            <person name="Itoh T."/>
            <person name="Hattori M."/>
            <person name="Takai K."/>
        </authorList>
    </citation>
    <scope>NUCLEOTIDE SEQUENCE</scope>
</reference>
<reference evidence="2" key="1">
    <citation type="journal article" date="2005" name="Environ. Microbiol.">
        <title>Genetic and functional properties of uncultivated thermophilic crenarchaeotes from a subsurface gold mine as revealed by analysis of genome fragments.</title>
        <authorList>
            <person name="Nunoura T."/>
            <person name="Hirayama H."/>
            <person name="Takami H."/>
            <person name="Oida H."/>
            <person name="Nishi S."/>
            <person name="Shimamura S."/>
            <person name="Suzuki Y."/>
            <person name="Inagaki F."/>
            <person name="Takai K."/>
            <person name="Nealson K.H."/>
            <person name="Horikoshi K."/>
        </authorList>
    </citation>
    <scope>NUCLEOTIDE SEQUENCE</scope>
</reference>
<evidence type="ECO:0000313" key="2">
    <source>
        <dbReference type="EMBL" id="BAL59142.1"/>
    </source>
</evidence>
<dbReference type="SUPFAM" id="SSF49503">
    <property type="entry name" value="Cupredoxins"/>
    <property type="match status" value="1"/>
</dbReference>
<gene>
    <name evidence="2" type="ORF">HGMM_OP3C297</name>
</gene>
<accession>H5SSK6</accession>
<dbReference type="AlphaFoldDB" id="H5SSK6"/>
<evidence type="ECO:0000259" key="1">
    <source>
        <dbReference type="Pfam" id="PF13473"/>
    </source>
</evidence>
<dbReference type="InterPro" id="IPR008972">
    <property type="entry name" value="Cupredoxin"/>
</dbReference>
<sequence>MIQRLVSFAALCLIAIALLTGCKRIPSVIILATEYEFLPSIIEVKAGQIRIDLRNVGNSSHALRVEGKQEKVIVAPGERKIFLITLSVGRYRFTCPLGDHENLGMTGIILVRP</sequence>
<protein>
    <submittedName>
        <fullName evidence="2">Copper tolerance protein</fullName>
    </submittedName>
</protein>